<evidence type="ECO:0000313" key="1">
    <source>
        <dbReference type="EMBL" id="CAH2406279.1"/>
    </source>
</evidence>
<gene>
    <name evidence="1" type="ORF">MES5069_520042</name>
</gene>
<comment type="caution">
    <text evidence="1">The sequence shown here is derived from an EMBL/GenBank/DDBJ whole genome shotgun (WGS) entry which is preliminary data.</text>
</comment>
<protein>
    <submittedName>
        <fullName evidence="1">Uncharacterized protein</fullName>
    </submittedName>
</protein>
<organism evidence="1 2">
    <name type="scientific">Mesorhizobium escarrei</name>
    <dbReference type="NCBI Taxonomy" id="666018"/>
    <lineage>
        <taxon>Bacteria</taxon>
        <taxon>Pseudomonadati</taxon>
        <taxon>Pseudomonadota</taxon>
        <taxon>Alphaproteobacteria</taxon>
        <taxon>Hyphomicrobiales</taxon>
        <taxon>Phyllobacteriaceae</taxon>
        <taxon>Mesorhizobium</taxon>
    </lineage>
</organism>
<dbReference type="Proteomes" id="UP001153050">
    <property type="component" value="Unassembled WGS sequence"/>
</dbReference>
<accession>A0ABM9EAL5</accession>
<keyword evidence="2" id="KW-1185">Reference proteome</keyword>
<proteinExistence type="predicted"/>
<sequence>MSSGLVSNPRHLSYRLGGSAWFFQSSDQLHALRFDNRNVISDETKVAGASLQADPVIDRRKGRRDVPRFIIFHP</sequence>
<evidence type="ECO:0000313" key="2">
    <source>
        <dbReference type="Proteomes" id="UP001153050"/>
    </source>
</evidence>
<reference evidence="1 2" key="1">
    <citation type="submission" date="2022-03" db="EMBL/GenBank/DDBJ databases">
        <authorList>
            <person name="Brunel B."/>
        </authorList>
    </citation>
    <scope>NUCLEOTIDE SEQUENCE [LARGE SCALE GENOMIC DNA]</scope>
    <source>
        <strain evidence="1">STM5069sample</strain>
    </source>
</reference>
<name>A0ABM9EAL5_9HYPH</name>
<dbReference type="EMBL" id="CAKXZT010000149">
    <property type="protein sequence ID" value="CAH2406279.1"/>
    <property type="molecule type" value="Genomic_DNA"/>
</dbReference>